<dbReference type="Gene3D" id="2.120.10.30">
    <property type="entry name" value="TolB, C-terminal domain"/>
    <property type="match status" value="1"/>
</dbReference>
<dbReference type="RefSeq" id="WP_119379066.1">
    <property type="nucleotide sequence ID" value="NZ_QWGB01000005.1"/>
</dbReference>
<sequence>MKRTLVSVSAIALSGAWLAGCSPETLKSAEAQESAQTDTEAVASDLASYDLIERAAIFGNPEKAQGRISPNGEYVSWIAPVDGVMNIWVAPADDPDAAEAITNDTYRGLNGHFWSPDSAYVYYTQDDGGNENFHVYASNAETGETRDLTPVADGVRAVIQGVSKEQPGKVLIGLNDRNPQLFDLYLVDVATGEMELAAENPGYAGWLIDNTLTPRFGLVQTPGGGASIVDMEGNELTSIPAEDFLTTNPFGFNAANDAFYAVDSRNRDTAALVKISTEDGSAEVIAENDRADISDVLLHPETYEPMAYAAEYLRNEWQPLTDEAGADLDFLQSELEGDIQIVAATDDLSRMVVYSGSATLPGVYYVYDRSAQTLTEMFKTRPDLASSPLQPMHPVEIASRDGLTLVSYLTLPPGSDADGDGRPEQPVPMVLNVHGGPWARDSYGYNSWHQWLSNRGYGVLSVNYRGSTGFGKEFVNAAVKEFSGKMHDDLIDAVEWAIEEDIAIEDQVAIAGGSYGGYATLIGVTFTPDTFACGVDIVGPSSLVTLVESFPDYWKPFLEGTWFKYVGDPANPVDREDMLARSAISRVDDISVPLLIGQGENDPRVTKLESDQLVETMNEKGLPVTYVNFPDEGHGFARPENRLAFYSVMEGFLGECLGGRAEDFGAAFEGSTIQVLAGAEYVDGLEEAVATSAPTDEAETEDGE</sequence>
<name>A0A399R1Y9_9PROT</name>
<evidence type="ECO:0000313" key="5">
    <source>
        <dbReference type="Proteomes" id="UP000265431"/>
    </source>
</evidence>
<organism evidence="4 5">
    <name type="scientific">Henriciella barbarensis</name>
    <dbReference type="NCBI Taxonomy" id="86342"/>
    <lineage>
        <taxon>Bacteria</taxon>
        <taxon>Pseudomonadati</taxon>
        <taxon>Pseudomonadota</taxon>
        <taxon>Alphaproteobacteria</taxon>
        <taxon>Hyphomonadales</taxon>
        <taxon>Hyphomonadaceae</taxon>
        <taxon>Henriciella</taxon>
    </lineage>
</organism>
<dbReference type="PROSITE" id="PS51257">
    <property type="entry name" value="PROKAR_LIPOPROTEIN"/>
    <property type="match status" value="1"/>
</dbReference>
<evidence type="ECO:0000256" key="1">
    <source>
        <dbReference type="ARBA" id="ARBA00022801"/>
    </source>
</evidence>
<dbReference type="InterPro" id="IPR001375">
    <property type="entry name" value="Peptidase_S9_cat"/>
</dbReference>
<dbReference type="EMBL" id="QWGB01000005">
    <property type="protein sequence ID" value="RIJ23877.1"/>
    <property type="molecule type" value="Genomic_DNA"/>
</dbReference>
<reference evidence="4 5" key="1">
    <citation type="submission" date="2018-08" db="EMBL/GenBank/DDBJ databases">
        <title>Henriciella mobilis sp. nov., isolated from seawater.</title>
        <authorList>
            <person name="Cheng H."/>
            <person name="Wu Y.-H."/>
            <person name="Xu X.-W."/>
            <person name="Guo L.-L."/>
        </authorList>
    </citation>
    <scope>NUCLEOTIDE SEQUENCE [LARGE SCALE GENOMIC DNA]</scope>
    <source>
        <strain evidence="4 5">CCUG66934</strain>
    </source>
</reference>
<comment type="caution">
    <text evidence="4">The sequence shown here is derived from an EMBL/GenBank/DDBJ whole genome shotgun (WGS) entry which is preliminary data.</text>
</comment>
<keyword evidence="5" id="KW-1185">Reference proteome</keyword>
<dbReference type="InterPro" id="IPR011042">
    <property type="entry name" value="6-blade_b-propeller_TolB-like"/>
</dbReference>
<gene>
    <name evidence="4" type="ORF">D1224_06390</name>
</gene>
<dbReference type="Pfam" id="PF00326">
    <property type="entry name" value="Peptidase_S9"/>
    <property type="match status" value="1"/>
</dbReference>
<dbReference type="Gene3D" id="3.40.50.1820">
    <property type="entry name" value="alpha/beta hydrolase"/>
    <property type="match status" value="1"/>
</dbReference>
<dbReference type="SUPFAM" id="SSF53474">
    <property type="entry name" value="alpha/beta-Hydrolases"/>
    <property type="match status" value="1"/>
</dbReference>
<feature type="chain" id="PRO_5017177635" evidence="2">
    <location>
        <begin position="20"/>
        <end position="704"/>
    </location>
</feature>
<evidence type="ECO:0000256" key="2">
    <source>
        <dbReference type="SAM" id="SignalP"/>
    </source>
</evidence>
<protein>
    <submittedName>
        <fullName evidence="4">S9 family peptidase</fullName>
    </submittedName>
</protein>
<dbReference type="OrthoDB" id="1094230at2"/>
<evidence type="ECO:0000259" key="3">
    <source>
        <dbReference type="Pfam" id="PF00326"/>
    </source>
</evidence>
<dbReference type="Proteomes" id="UP000265431">
    <property type="component" value="Unassembled WGS sequence"/>
</dbReference>
<dbReference type="InterPro" id="IPR029058">
    <property type="entry name" value="AB_hydrolase_fold"/>
</dbReference>
<dbReference type="PANTHER" id="PTHR42776:SF27">
    <property type="entry name" value="DIPEPTIDYL PEPTIDASE FAMILY MEMBER 6"/>
    <property type="match status" value="1"/>
</dbReference>
<keyword evidence="2" id="KW-0732">Signal</keyword>
<accession>A0A399R1Y9</accession>
<feature type="domain" description="Peptidase S9 prolyl oligopeptidase catalytic" evidence="3">
    <location>
        <begin position="449"/>
        <end position="659"/>
    </location>
</feature>
<keyword evidence="1" id="KW-0378">Hydrolase</keyword>
<feature type="signal peptide" evidence="2">
    <location>
        <begin position="1"/>
        <end position="19"/>
    </location>
</feature>
<dbReference type="AlphaFoldDB" id="A0A399R1Y9"/>
<proteinExistence type="predicted"/>
<evidence type="ECO:0000313" key="4">
    <source>
        <dbReference type="EMBL" id="RIJ23877.1"/>
    </source>
</evidence>
<dbReference type="GO" id="GO:0004252">
    <property type="term" value="F:serine-type endopeptidase activity"/>
    <property type="evidence" value="ECO:0007669"/>
    <property type="project" value="TreeGrafter"/>
</dbReference>
<dbReference type="PANTHER" id="PTHR42776">
    <property type="entry name" value="SERINE PEPTIDASE S9 FAMILY MEMBER"/>
    <property type="match status" value="1"/>
</dbReference>
<dbReference type="SUPFAM" id="SSF82171">
    <property type="entry name" value="DPP6 N-terminal domain-like"/>
    <property type="match status" value="1"/>
</dbReference>
<dbReference type="GO" id="GO:0006508">
    <property type="term" value="P:proteolysis"/>
    <property type="evidence" value="ECO:0007669"/>
    <property type="project" value="InterPro"/>
</dbReference>